<keyword evidence="1" id="KW-0378">Hydrolase</keyword>
<name>A0A256G8Y7_9HYPH</name>
<reference evidence="1 4" key="2">
    <citation type="submission" date="2018-11" db="EMBL/GenBank/DDBJ databases">
        <title>Genome sequencing and analysis.</title>
        <authorList>
            <person name="Huang Y.-T."/>
        </authorList>
    </citation>
    <scope>NUCLEOTIDE SEQUENCE [LARGE SCALE GENOMIC DNA]</scope>
    <source>
        <strain evidence="1 4">SHIN</strain>
    </source>
</reference>
<dbReference type="STRING" id="419475.A8A54_22410"/>
<dbReference type="InterPro" id="IPR029058">
    <property type="entry name" value="AB_hydrolase_fold"/>
</dbReference>
<evidence type="ECO:0000313" key="2">
    <source>
        <dbReference type="EMBL" id="OYR23549.1"/>
    </source>
</evidence>
<dbReference type="EMBL" id="PKQI01000004">
    <property type="protein sequence ID" value="NNV23413.1"/>
    <property type="molecule type" value="Genomic_DNA"/>
</dbReference>
<dbReference type="Proteomes" id="UP000526233">
    <property type="component" value="Unassembled WGS sequence"/>
</dbReference>
<comment type="caution">
    <text evidence="2">The sequence shown here is derived from an EMBL/GenBank/DDBJ whole genome shotgun (WGS) entry which is preliminary data.</text>
</comment>
<accession>A0A256G8Y7</accession>
<dbReference type="GO" id="GO:0016787">
    <property type="term" value="F:hydrolase activity"/>
    <property type="evidence" value="ECO:0007669"/>
    <property type="project" value="UniProtKB-KW"/>
</dbReference>
<protein>
    <submittedName>
        <fullName evidence="1">Alpha/beta fold hydrolase</fullName>
    </submittedName>
    <submittedName>
        <fullName evidence="2">Putative lipase</fullName>
    </submittedName>
</protein>
<dbReference type="Gene3D" id="3.40.50.1820">
    <property type="entry name" value="alpha/beta hydrolase"/>
    <property type="match status" value="1"/>
</dbReference>
<sequence>MKQPVTRRAVFFIGGYDPKTPAAFFGRMRKEIQRFDLVWGTETQILNQPCLPDDESGHVTITACSLPEGWSTQTDFSFLALDPIVLSDFNRPVLNRLLRYLAAFSGFIIEGSAQRFFLKAWRFGLYFLYPFLTLVAFALLGGLTALLVCVWLGLASIAIGLAVFFLALSVFGRRWSTLHLMDLWSFSSQFMRSQRPDAEALLQRFASRIVDKAEAERYDEIILIGHSTGGMLILDVAARCLSLDPDFSQRAPEVSILTLGSTALKAGYSKAAKEFRKRMRQLIAEPHLRWVEVQCLTDPINFYKTDPVREMKLDQQTRSEFPLIRTVRIKDMLQPDSYRRIKRNFFRVHYQYIFGNTKAYWYDFFQICCGPNTLDKRAREHLLGNRQGLKESSP</sequence>
<dbReference type="AlphaFoldDB" id="A0A256G8Y7"/>
<dbReference type="Proteomes" id="UP000216188">
    <property type="component" value="Unassembled WGS sequence"/>
</dbReference>
<evidence type="ECO:0000313" key="1">
    <source>
        <dbReference type="EMBL" id="NNV23413.1"/>
    </source>
</evidence>
<dbReference type="RefSeq" id="WP_094544089.1">
    <property type="nucleotide sequence ID" value="NZ_CAXURC020000003.1"/>
</dbReference>
<gene>
    <name evidence="2" type="ORF">CEV34_3553</name>
    <name evidence="1" type="ORF">EHE22_23800</name>
</gene>
<dbReference type="EMBL" id="NNRM01000039">
    <property type="protein sequence ID" value="OYR23549.1"/>
    <property type="molecule type" value="Genomic_DNA"/>
</dbReference>
<dbReference type="SUPFAM" id="SSF53474">
    <property type="entry name" value="alpha/beta-Hydrolases"/>
    <property type="match status" value="1"/>
</dbReference>
<proteinExistence type="predicted"/>
<evidence type="ECO:0000313" key="3">
    <source>
        <dbReference type="Proteomes" id="UP000216188"/>
    </source>
</evidence>
<organism evidence="2 3">
    <name type="scientific">Brucella pseudogrignonensis</name>
    <dbReference type="NCBI Taxonomy" id="419475"/>
    <lineage>
        <taxon>Bacteria</taxon>
        <taxon>Pseudomonadati</taxon>
        <taxon>Pseudomonadota</taxon>
        <taxon>Alphaproteobacteria</taxon>
        <taxon>Hyphomicrobiales</taxon>
        <taxon>Brucellaceae</taxon>
        <taxon>Brucella/Ochrobactrum group</taxon>
        <taxon>Brucella</taxon>
    </lineage>
</organism>
<reference evidence="2 3" key="1">
    <citation type="submission" date="2017-07" db="EMBL/GenBank/DDBJ databases">
        <title>Phylogenetic study on the rhizospheric bacterium Ochrobactrum sp. A44.</title>
        <authorList>
            <person name="Krzyzanowska D.M."/>
            <person name="Ossowicki A."/>
            <person name="Rajewska M."/>
            <person name="Maciag T."/>
            <person name="Kaczynski Z."/>
            <person name="Czerwicka M."/>
            <person name="Jafra S."/>
        </authorList>
    </citation>
    <scope>NUCLEOTIDE SEQUENCE [LARGE SCALE GENOMIC DNA]</scope>
    <source>
        <strain evidence="2 3">CCUG 30717</strain>
    </source>
</reference>
<evidence type="ECO:0000313" key="4">
    <source>
        <dbReference type="Proteomes" id="UP000526233"/>
    </source>
</evidence>
<keyword evidence="3" id="KW-1185">Reference proteome</keyword>